<dbReference type="Gene3D" id="3.30.1520.10">
    <property type="entry name" value="Phox-like domain"/>
    <property type="match status" value="1"/>
</dbReference>
<dbReference type="SUPFAM" id="SSF64268">
    <property type="entry name" value="PX domain"/>
    <property type="match status" value="1"/>
</dbReference>
<reference evidence="3" key="1">
    <citation type="submission" date="2024-06" db="EMBL/GenBank/DDBJ databases">
        <authorList>
            <person name="Liu X."/>
            <person name="Lenzi L."/>
            <person name="Haldenby T S."/>
            <person name="Uol C."/>
        </authorList>
    </citation>
    <scope>NUCLEOTIDE SEQUENCE</scope>
</reference>
<organism evidence="3 4">
    <name type="scientific">Calicophoron daubneyi</name>
    <name type="common">Rumen fluke</name>
    <name type="synonym">Paramphistomum daubneyi</name>
    <dbReference type="NCBI Taxonomy" id="300641"/>
    <lineage>
        <taxon>Eukaryota</taxon>
        <taxon>Metazoa</taxon>
        <taxon>Spiralia</taxon>
        <taxon>Lophotrochozoa</taxon>
        <taxon>Platyhelminthes</taxon>
        <taxon>Trematoda</taxon>
        <taxon>Digenea</taxon>
        <taxon>Plagiorchiida</taxon>
        <taxon>Pronocephalata</taxon>
        <taxon>Paramphistomoidea</taxon>
        <taxon>Paramphistomidae</taxon>
        <taxon>Calicophoron</taxon>
    </lineage>
</organism>
<proteinExistence type="predicted"/>
<comment type="caution">
    <text evidence="3">The sequence shown here is derived from an EMBL/GenBank/DDBJ whole genome shotgun (WGS) entry which is preliminary data.</text>
</comment>
<name>A0AAV2TID3_CALDB</name>
<gene>
    <name evidence="3" type="ORF">CDAUBV1_LOCUS10264</name>
</gene>
<dbReference type="Proteomes" id="UP001497525">
    <property type="component" value="Unassembled WGS sequence"/>
</dbReference>
<feature type="region of interest" description="Disordered" evidence="1">
    <location>
        <begin position="104"/>
        <end position="125"/>
    </location>
</feature>
<dbReference type="InterPro" id="IPR036871">
    <property type="entry name" value="PX_dom_sf"/>
</dbReference>
<dbReference type="InterPro" id="IPR001683">
    <property type="entry name" value="PX_dom"/>
</dbReference>
<feature type="domain" description="PX" evidence="2">
    <location>
        <begin position="36"/>
        <end position="236"/>
    </location>
</feature>
<dbReference type="GO" id="GO:0035091">
    <property type="term" value="F:phosphatidylinositol binding"/>
    <property type="evidence" value="ECO:0007669"/>
    <property type="project" value="InterPro"/>
</dbReference>
<dbReference type="AlphaFoldDB" id="A0AAV2TID3"/>
<accession>A0AAV2TID3</accession>
<dbReference type="PROSITE" id="PS50195">
    <property type="entry name" value="PX"/>
    <property type="match status" value="1"/>
</dbReference>
<protein>
    <recommendedName>
        <fullName evidence="2">PX domain-containing protein</fullName>
    </recommendedName>
</protein>
<evidence type="ECO:0000256" key="1">
    <source>
        <dbReference type="SAM" id="MobiDB-lite"/>
    </source>
</evidence>
<dbReference type="EMBL" id="CAXLJL010000290">
    <property type="protein sequence ID" value="CAL5136188.1"/>
    <property type="molecule type" value="Genomic_DNA"/>
</dbReference>
<sequence length="278" mass="31671">MASLEEEYAASCSPQMYLKQNPNHPDTSLAKSDYIPFEISIPSVNLRKHRKFGTYFVYMIKIRVFPNSRTARISDLPTEIHHAEWIVGRRYTTLEKLHLDLMGKSEEEEGEEKQKESESSNSETESLGHRYYAHPCLPRPLPGLNSLCFPKRRLLPTIPVLEAGFSPICGAIPFESHESDEYADCVVPANSSRRVEERRVGLENYLNNLVRLVWQAGQILDVANVYIATVGTEKADRPDRPRSALTAHSDSTQDSIMNLKIKLLDLIPVFSPEWRTSR</sequence>
<evidence type="ECO:0000259" key="2">
    <source>
        <dbReference type="PROSITE" id="PS50195"/>
    </source>
</evidence>
<evidence type="ECO:0000313" key="4">
    <source>
        <dbReference type="Proteomes" id="UP001497525"/>
    </source>
</evidence>
<evidence type="ECO:0000313" key="3">
    <source>
        <dbReference type="EMBL" id="CAL5136188.1"/>
    </source>
</evidence>